<reference evidence="1" key="1">
    <citation type="journal article" date="2021" name="Proc. Natl. Acad. Sci. U.S.A.">
        <title>A Catalog of Tens of Thousands of Viruses from Human Metagenomes Reveals Hidden Associations with Chronic Diseases.</title>
        <authorList>
            <person name="Tisza M.J."/>
            <person name="Buck C.B."/>
        </authorList>
    </citation>
    <scope>NUCLEOTIDE SEQUENCE</scope>
    <source>
        <strain evidence="1">CtL5G6</strain>
    </source>
</reference>
<dbReference type="EMBL" id="BK015109">
    <property type="protein sequence ID" value="DAD91322.1"/>
    <property type="molecule type" value="Genomic_DNA"/>
</dbReference>
<proteinExistence type="predicted"/>
<sequence>MITAKTKSGFEIELEESSLDNMELVDTLDEMNEGNPLAISRLVPLLLGKEGKKKLYDHLRTPEGRVPSTAVEREIIELMVSIQPGKNSSSSPN</sequence>
<accession>A0A8S5NAR2</accession>
<protein>
    <submittedName>
        <fullName evidence="1">Uncharacterized protein</fullName>
    </submittedName>
</protein>
<name>A0A8S5NAR2_9CAUD</name>
<evidence type="ECO:0000313" key="1">
    <source>
        <dbReference type="EMBL" id="DAD91322.1"/>
    </source>
</evidence>
<organism evidence="1">
    <name type="scientific">Siphoviridae sp. ctL5G6</name>
    <dbReference type="NCBI Taxonomy" id="2826247"/>
    <lineage>
        <taxon>Viruses</taxon>
        <taxon>Duplodnaviria</taxon>
        <taxon>Heunggongvirae</taxon>
        <taxon>Uroviricota</taxon>
        <taxon>Caudoviricetes</taxon>
    </lineage>
</organism>